<dbReference type="AlphaFoldDB" id="A0A182M0V4"/>
<evidence type="ECO:0000256" key="3">
    <source>
        <dbReference type="ARBA" id="ARBA00022737"/>
    </source>
</evidence>
<evidence type="ECO:0000259" key="6">
    <source>
        <dbReference type="PROSITE" id="PS50940"/>
    </source>
</evidence>
<keyword evidence="8" id="KW-1185">Reference proteome</keyword>
<feature type="domain" description="Chitin-binding type-2" evidence="6">
    <location>
        <begin position="163"/>
        <end position="213"/>
    </location>
</feature>
<organism evidence="7 8">
    <name type="scientific">Anopheles culicifacies</name>
    <dbReference type="NCBI Taxonomy" id="139723"/>
    <lineage>
        <taxon>Eukaryota</taxon>
        <taxon>Metazoa</taxon>
        <taxon>Ecdysozoa</taxon>
        <taxon>Arthropoda</taxon>
        <taxon>Hexapoda</taxon>
        <taxon>Insecta</taxon>
        <taxon>Pterygota</taxon>
        <taxon>Neoptera</taxon>
        <taxon>Endopterygota</taxon>
        <taxon>Diptera</taxon>
        <taxon>Nematocera</taxon>
        <taxon>Culicoidea</taxon>
        <taxon>Culicidae</taxon>
        <taxon>Anophelinae</taxon>
        <taxon>Anopheles</taxon>
        <taxon>culicifacies species complex</taxon>
    </lineage>
</organism>
<reference evidence="7" key="2">
    <citation type="submission" date="2020-05" db="UniProtKB">
        <authorList>
            <consortium name="EnsemblMetazoa"/>
        </authorList>
    </citation>
    <scope>IDENTIFICATION</scope>
    <source>
        <strain evidence="7">A-37</strain>
    </source>
</reference>
<keyword evidence="4" id="KW-1015">Disulfide bond</keyword>
<dbReference type="Gene3D" id="3.20.20.80">
    <property type="entry name" value="Glycosidases"/>
    <property type="match status" value="1"/>
</dbReference>
<dbReference type="PROSITE" id="PS50940">
    <property type="entry name" value="CHIT_BIND_II"/>
    <property type="match status" value="3"/>
</dbReference>
<dbReference type="InterPro" id="IPR036508">
    <property type="entry name" value="Chitin-bd_dom_sf"/>
</dbReference>
<dbReference type="InterPro" id="IPR002557">
    <property type="entry name" value="Chitin-bd_dom"/>
</dbReference>
<dbReference type="VEuPathDB" id="VectorBase:ACUA006716"/>
<keyword evidence="3" id="KW-0677">Repeat</keyword>
<name>A0A182M0V4_9DIPT</name>
<dbReference type="SMART" id="SM00494">
    <property type="entry name" value="ChtBD2"/>
    <property type="match status" value="2"/>
</dbReference>
<dbReference type="PANTHER" id="PTHR23301">
    <property type="entry name" value="CHITIN BINDING PERITROPHIN-A"/>
    <property type="match status" value="1"/>
</dbReference>
<evidence type="ECO:0000256" key="2">
    <source>
        <dbReference type="ARBA" id="ARBA00022729"/>
    </source>
</evidence>
<evidence type="ECO:0000313" key="8">
    <source>
        <dbReference type="Proteomes" id="UP000075883"/>
    </source>
</evidence>
<sequence>MCRTGRTILFTCPDNTLFNPRTLACDSTNKVRCEPGDIPTNILTSSLKAQPSRIEHTVTDCINQPVSTLLANTGDCSRFYQCSVTGAINFQCPTGTLFDTRRKLCAEREVAVCGTVAQPNPPLVPQLPILPPSLPIVPPSLPILPPSLPILPQQPPSNLNSLQMLCRGKPLGAKIRNPTDCTQYVNCIGTTILRYVKCPTGTAFDDVRKICDWLVFGIQTYLNEMKLILMQILLVGFVVDGDCAERIKDQLTYSKAQKHFYGTLLYRNIE</sequence>
<dbReference type="SUPFAM" id="SSF57625">
    <property type="entry name" value="Invertebrate chitin-binding proteins"/>
    <property type="match status" value="3"/>
</dbReference>
<dbReference type="Gene3D" id="2.170.140.10">
    <property type="entry name" value="Chitin binding domain"/>
    <property type="match status" value="2"/>
</dbReference>
<dbReference type="GO" id="GO:0005576">
    <property type="term" value="C:extracellular region"/>
    <property type="evidence" value="ECO:0007669"/>
    <property type="project" value="InterPro"/>
</dbReference>
<keyword evidence="2" id="KW-0732">Signal</keyword>
<dbReference type="Proteomes" id="UP000075883">
    <property type="component" value="Unassembled WGS sequence"/>
</dbReference>
<dbReference type="EnsemblMetazoa" id="ACUA006716-RA">
    <property type="protein sequence ID" value="ACUA006716-PA"/>
    <property type="gene ID" value="ACUA006716"/>
</dbReference>
<keyword evidence="5" id="KW-0325">Glycoprotein</keyword>
<evidence type="ECO:0000256" key="1">
    <source>
        <dbReference type="ARBA" id="ARBA00022669"/>
    </source>
</evidence>
<feature type="domain" description="Chitin-binding type-2" evidence="6">
    <location>
        <begin position="1"/>
        <end position="35"/>
    </location>
</feature>
<dbReference type="STRING" id="139723.A0A182M0V4"/>
<dbReference type="EMBL" id="AXCM01002361">
    <property type="status" value="NOT_ANNOTATED_CDS"/>
    <property type="molecule type" value="Genomic_DNA"/>
</dbReference>
<evidence type="ECO:0000256" key="5">
    <source>
        <dbReference type="ARBA" id="ARBA00023180"/>
    </source>
</evidence>
<reference evidence="8" key="1">
    <citation type="submission" date="2013-09" db="EMBL/GenBank/DDBJ databases">
        <title>The Genome Sequence of Anopheles culicifacies species A.</title>
        <authorList>
            <consortium name="The Broad Institute Genomics Platform"/>
            <person name="Neafsey D.E."/>
            <person name="Besansky N."/>
            <person name="Howell P."/>
            <person name="Walton C."/>
            <person name="Young S.K."/>
            <person name="Zeng Q."/>
            <person name="Gargeya S."/>
            <person name="Fitzgerald M."/>
            <person name="Haas B."/>
            <person name="Abouelleil A."/>
            <person name="Allen A.W."/>
            <person name="Alvarado L."/>
            <person name="Arachchi H.M."/>
            <person name="Berlin A.M."/>
            <person name="Chapman S.B."/>
            <person name="Gainer-Dewar J."/>
            <person name="Goldberg J."/>
            <person name="Griggs A."/>
            <person name="Gujja S."/>
            <person name="Hansen M."/>
            <person name="Howarth C."/>
            <person name="Imamovic A."/>
            <person name="Ireland A."/>
            <person name="Larimer J."/>
            <person name="McCowan C."/>
            <person name="Murphy C."/>
            <person name="Pearson M."/>
            <person name="Poon T.W."/>
            <person name="Priest M."/>
            <person name="Roberts A."/>
            <person name="Saif S."/>
            <person name="Shea T."/>
            <person name="Sisk P."/>
            <person name="Sykes S."/>
            <person name="Wortman J."/>
            <person name="Nusbaum C."/>
            <person name="Birren B."/>
        </authorList>
    </citation>
    <scope>NUCLEOTIDE SEQUENCE [LARGE SCALE GENOMIC DNA]</scope>
    <source>
        <strain evidence="8">A-37</strain>
    </source>
</reference>
<evidence type="ECO:0000256" key="4">
    <source>
        <dbReference type="ARBA" id="ARBA00023157"/>
    </source>
</evidence>
<feature type="domain" description="Chitin-binding type-2" evidence="6">
    <location>
        <begin position="58"/>
        <end position="115"/>
    </location>
</feature>
<proteinExistence type="predicted"/>
<dbReference type="InterPro" id="IPR051940">
    <property type="entry name" value="Chitin_bind-dev_reg"/>
</dbReference>
<dbReference type="PANTHER" id="PTHR23301:SF0">
    <property type="entry name" value="CHITIN-BINDING TYPE-2 DOMAIN-CONTAINING PROTEIN-RELATED"/>
    <property type="match status" value="1"/>
</dbReference>
<keyword evidence="1" id="KW-0147">Chitin-binding</keyword>
<protein>
    <recommendedName>
        <fullName evidence="6">Chitin-binding type-2 domain-containing protein</fullName>
    </recommendedName>
</protein>
<dbReference type="GO" id="GO:0008061">
    <property type="term" value="F:chitin binding"/>
    <property type="evidence" value="ECO:0007669"/>
    <property type="project" value="UniProtKB-KW"/>
</dbReference>
<accession>A0A182M0V4</accession>
<dbReference type="Pfam" id="PF01607">
    <property type="entry name" value="CBM_14"/>
    <property type="match status" value="3"/>
</dbReference>
<evidence type="ECO:0000313" key="7">
    <source>
        <dbReference type="EnsemblMetazoa" id="ACUA006716-PA"/>
    </source>
</evidence>